<comment type="subcellular location">
    <subcellularLocation>
        <location evidence="1 10">Endoplasmic reticulum membrane</location>
        <topology evidence="1 10">Single-pass membrane protein</topology>
    </subcellularLocation>
</comment>
<evidence type="ECO:0000256" key="10">
    <source>
        <dbReference type="RuleBase" id="RU366056"/>
    </source>
</evidence>
<evidence type="ECO:0000256" key="2">
    <source>
        <dbReference type="ARBA" id="ARBA00004687"/>
    </source>
</evidence>
<proteinExistence type="inferred from homology"/>
<comment type="caution">
    <text evidence="11">The sequence shown here is derived from an EMBL/GenBank/DDBJ whole genome shotgun (WGS) entry which is preliminary data.</text>
</comment>
<dbReference type="OrthoDB" id="5546453at2759"/>
<feature type="chain" id="PRO_5025096016" description="Phosphatidylinositol-glycan biosynthesis class X protein" evidence="10">
    <location>
        <begin position="21"/>
        <end position="258"/>
    </location>
</feature>
<dbReference type="EMBL" id="BEZZ01000549">
    <property type="protein sequence ID" value="GCC33875.1"/>
    <property type="molecule type" value="Genomic_DNA"/>
</dbReference>
<evidence type="ECO:0000256" key="6">
    <source>
        <dbReference type="ARBA" id="ARBA00022824"/>
    </source>
</evidence>
<keyword evidence="7 10" id="KW-1133">Transmembrane helix</keyword>
<dbReference type="UniPathway" id="UPA00196"/>
<dbReference type="SMART" id="SM00780">
    <property type="entry name" value="PIG-X"/>
    <property type="match status" value="1"/>
</dbReference>
<dbReference type="Pfam" id="PF08320">
    <property type="entry name" value="PIG-X"/>
    <property type="match status" value="1"/>
</dbReference>
<evidence type="ECO:0000256" key="7">
    <source>
        <dbReference type="ARBA" id="ARBA00022989"/>
    </source>
</evidence>
<keyword evidence="10" id="KW-0732">Signal</keyword>
<dbReference type="InterPro" id="IPR013233">
    <property type="entry name" value="PIG-X/PBN1"/>
</dbReference>
<sequence>MDGSRAVLGVWCLCVAVVTCDDPLYSEPWLRSVSLNRHIVKNGFHRELVMDVDLGEGAQPGCRIMIKEQLPQGLYVDPYELASMREQKSKEILVQNEIDIEAPEYLSATHAIIVYLKPDPRHHGRFTGIVPVHVRYHRPTDREEAIALVTLPDPQLMIHCQENGPLLESWKLGVTQAPCSASNHSICSWLNVNYQNVVESLTLQVPVGQKKHVLAVVTVTLLVTILCCSLLIRAVWIHGEFEHCDEIPLKGSHEGSFN</sequence>
<dbReference type="InterPro" id="IPR040039">
    <property type="entry name" value="PIGX"/>
</dbReference>
<keyword evidence="4 10" id="KW-0337">GPI-anchor biosynthesis</keyword>
<evidence type="ECO:0000313" key="11">
    <source>
        <dbReference type="EMBL" id="GCC33875.1"/>
    </source>
</evidence>
<evidence type="ECO:0000313" key="12">
    <source>
        <dbReference type="Proteomes" id="UP000287033"/>
    </source>
</evidence>
<feature type="transmembrane region" description="Helical" evidence="10">
    <location>
        <begin position="213"/>
        <end position="232"/>
    </location>
</feature>
<organism evidence="11 12">
    <name type="scientific">Chiloscyllium punctatum</name>
    <name type="common">Brownbanded bambooshark</name>
    <name type="synonym">Hemiscyllium punctatum</name>
    <dbReference type="NCBI Taxonomy" id="137246"/>
    <lineage>
        <taxon>Eukaryota</taxon>
        <taxon>Metazoa</taxon>
        <taxon>Chordata</taxon>
        <taxon>Craniata</taxon>
        <taxon>Vertebrata</taxon>
        <taxon>Chondrichthyes</taxon>
        <taxon>Elasmobranchii</taxon>
        <taxon>Galeomorphii</taxon>
        <taxon>Galeoidea</taxon>
        <taxon>Orectolobiformes</taxon>
        <taxon>Hemiscylliidae</taxon>
        <taxon>Chiloscyllium</taxon>
    </lineage>
</organism>
<evidence type="ECO:0000256" key="9">
    <source>
        <dbReference type="ARBA" id="ARBA00023180"/>
    </source>
</evidence>
<feature type="signal peptide" evidence="10">
    <location>
        <begin position="1"/>
        <end position="20"/>
    </location>
</feature>
<protein>
    <recommendedName>
        <fullName evidence="10">Phosphatidylinositol-glycan biosynthesis class X protein</fullName>
    </recommendedName>
</protein>
<gene>
    <name evidence="11" type="ORF">chiPu_0012346</name>
</gene>
<keyword evidence="8 10" id="KW-0472">Membrane</keyword>
<dbReference type="GO" id="GO:0005789">
    <property type="term" value="C:endoplasmic reticulum membrane"/>
    <property type="evidence" value="ECO:0007669"/>
    <property type="project" value="UniProtKB-SubCell"/>
</dbReference>
<dbReference type="PANTHER" id="PTHR28650:SF1">
    <property type="entry name" value="PHOSPHATIDYLINOSITOL-GLYCAN BIOSYNTHESIS CLASS X PROTEIN"/>
    <property type="match status" value="1"/>
</dbReference>
<evidence type="ECO:0000256" key="8">
    <source>
        <dbReference type="ARBA" id="ARBA00023136"/>
    </source>
</evidence>
<evidence type="ECO:0000256" key="5">
    <source>
        <dbReference type="ARBA" id="ARBA00022692"/>
    </source>
</evidence>
<evidence type="ECO:0000256" key="1">
    <source>
        <dbReference type="ARBA" id="ARBA00004389"/>
    </source>
</evidence>
<comment type="pathway">
    <text evidence="2 10">Glycolipid biosynthesis; glycosylphosphatidylinositol-anchor biosynthesis.</text>
</comment>
<dbReference type="Proteomes" id="UP000287033">
    <property type="component" value="Unassembled WGS sequence"/>
</dbReference>
<keyword evidence="9" id="KW-0325">Glycoprotein</keyword>
<dbReference type="GO" id="GO:0006506">
    <property type="term" value="P:GPI anchor biosynthetic process"/>
    <property type="evidence" value="ECO:0007669"/>
    <property type="project" value="UniProtKB-UniPathway"/>
</dbReference>
<evidence type="ECO:0000256" key="4">
    <source>
        <dbReference type="ARBA" id="ARBA00022502"/>
    </source>
</evidence>
<comment type="function">
    <text evidence="10">Stabilizing subunit of the glycosylphosphatidylinositol-mannosyltransferase I complex which catalyzes the transfer of the first mannose, via an alpha-1,4 bond from a dolichol-phosphate-mannose (Dol-P-Man) to the glucosaminyl acyl phosphatidylinositol (GlcN-(acyl)PI) intermediate to generate alpha-D-Man-(1-&gt;4)-alpha-D-GlcN-(1-&gt;6)-(1-radyl,2-acyl-sn-glycero-3-phospho)-2-acyl-inositol and participates in the sixth step of the glycosylphosphatidylinositol-anchor biosynthesis. Probably acts by stabilizing the mannosyltransferase PIGM.</text>
</comment>
<evidence type="ECO:0000256" key="3">
    <source>
        <dbReference type="ARBA" id="ARBA00010345"/>
    </source>
</evidence>
<dbReference type="OMA" id="ALSKYMW"/>
<keyword evidence="6 10" id="KW-0256">Endoplasmic reticulum</keyword>
<dbReference type="PANTHER" id="PTHR28650">
    <property type="entry name" value="PHOSPHATIDYLINOSITOL-GLYCAN BIOSYNTHESIS CLASS X PROTEIN"/>
    <property type="match status" value="1"/>
</dbReference>
<keyword evidence="12" id="KW-1185">Reference proteome</keyword>
<dbReference type="STRING" id="137246.A0A401STZ7"/>
<accession>A0A401STZ7</accession>
<name>A0A401STZ7_CHIPU</name>
<comment type="similarity">
    <text evidence="3 10">Belongs to the PIGX family.</text>
</comment>
<dbReference type="AlphaFoldDB" id="A0A401STZ7"/>
<reference evidence="11 12" key="1">
    <citation type="journal article" date="2018" name="Nat. Ecol. Evol.">
        <title>Shark genomes provide insights into elasmobranch evolution and the origin of vertebrates.</title>
        <authorList>
            <person name="Hara Y"/>
            <person name="Yamaguchi K"/>
            <person name="Onimaru K"/>
            <person name="Kadota M"/>
            <person name="Koyanagi M"/>
            <person name="Keeley SD"/>
            <person name="Tatsumi K"/>
            <person name="Tanaka K"/>
            <person name="Motone F"/>
            <person name="Kageyama Y"/>
            <person name="Nozu R"/>
            <person name="Adachi N"/>
            <person name="Nishimura O"/>
            <person name="Nakagawa R"/>
            <person name="Tanegashima C"/>
            <person name="Kiyatake I"/>
            <person name="Matsumoto R"/>
            <person name="Murakumo K"/>
            <person name="Nishida K"/>
            <person name="Terakita A"/>
            <person name="Kuratani S"/>
            <person name="Sato K"/>
            <person name="Hyodo S Kuraku.S."/>
        </authorList>
    </citation>
    <scope>NUCLEOTIDE SEQUENCE [LARGE SCALE GENOMIC DNA]</scope>
</reference>
<keyword evidence="5 10" id="KW-0812">Transmembrane</keyword>